<proteinExistence type="predicted"/>
<gene>
    <name evidence="2" type="ORF">PCOR1329_LOCUS62474</name>
</gene>
<dbReference type="Proteomes" id="UP001189429">
    <property type="component" value="Unassembled WGS sequence"/>
</dbReference>
<keyword evidence="3" id="KW-1185">Reference proteome</keyword>
<feature type="compositionally biased region" description="Basic residues" evidence="1">
    <location>
        <begin position="162"/>
        <end position="174"/>
    </location>
</feature>
<evidence type="ECO:0000313" key="3">
    <source>
        <dbReference type="Proteomes" id="UP001189429"/>
    </source>
</evidence>
<name>A0ABN9W0R1_9DINO</name>
<sequence>MKSTGKAYSEACEVAGRSHTFGPPWPHIFLALPQHLASLPPANEKVAPTLKLHWNSLMQGNPREDCIKTLQDQVRYCRIKDCWYDGAKPTHCKLQLMMPPYLQATSTEHNGETLYTVDAAIGLTISNQGGLKKAGSPPKGALERGAEKLLRQMGYSPAQIAKHTKRQRRERRTTRTSDPPARGEGPSFSGQQKRFREGASNF</sequence>
<accession>A0ABN9W0R1</accession>
<feature type="region of interest" description="Disordered" evidence="1">
    <location>
        <begin position="152"/>
        <end position="202"/>
    </location>
</feature>
<comment type="caution">
    <text evidence="2">The sequence shown here is derived from an EMBL/GenBank/DDBJ whole genome shotgun (WGS) entry which is preliminary data.</text>
</comment>
<evidence type="ECO:0000313" key="2">
    <source>
        <dbReference type="EMBL" id="CAK0878857.1"/>
    </source>
</evidence>
<dbReference type="EMBL" id="CAUYUJ010017893">
    <property type="protein sequence ID" value="CAK0878857.1"/>
    <property type="molecule type" value="Genomic_DNA"/>
</dbReference>
<reference evidence="2" key="1">
    <citation type="submission" date="2023-10" db="EMBL/GenBank/DDBJ databases">
        <authorList>
            <person name="Chen Y."/>
            <person name="Shah S."/>
            <person name="Dougan E. K."/>
            <person name="Thang M."/>
            <person name="Chan C."/>
        </authorList>
    </citation>
    <scope>NUCLEOTIDE SEQUENCE [LARGE SCALE GENOMIC DNA]</scope>
</reference>
<evidence type="ECO:0000256" key="1">
    <source>
        <dbReference type="SAM" id="MobiDB-lite"/>
    </source>
</evidence>
<organism evidence="2 3">
    <name type="scientific">Prorocentrum cordatum</name>
    <dbReference type="NCBI Taxonomy" id="2364126"/>
    <lineage>
        <taxon>Eukaryota</taxon>
        <taxon>Sar</taxon>
        <taxon>Alveolata</taxon>
        <taxon>Dinophyceae</taxon>
        <taxon>Prorocentrales</taxon>
        <taxon>Prorocentraceae</taxon>
        <taxon>Prorocentrum</taxon>
    </lineage>
</organism>
<protein>
    <submittedName>
        <fullName evidence="2">Uncharacterized protein</fullName>
    </submittedName>
</protein>